<organism evidence="1 2">
    <name type="scientific">Suillus placidus</name>
    <dbReference type="NCBI Taxonomy" id="48579"/>
    <lineage>
        <taxon>Eukaryota</taxon>
        <taxon>Fungi</taxon>
        <taxon>Dikarya</taxon>
        <taxon>Basidiomycota</taxon>
        <taxon>Agaricomycotina</taxon>
        <taxon>Agaricomycetes</taxon>
        <taxon>Agaricomycetidae</taxon>
        <taxon>Boletales</taxon>
        <taxon>Suillineae</taxon>
        <taxon>Suillaceae</taxon>
        <taxon>Suillus</taxon>
    </lineage>
</organism>
<name>A0A9P7A236_9AGAM</name>
<accession>A0A9P7A236</accession>
<dbReference type="AlphaFoldDB" id="A0A9P7A236"/>
<dbReference type="OrthoDB" id="10381557at2759"/>
<reference evidence="1" key="1">
    <citation type="journal article" date="2020" name="New Phytol.">
        <title>Comparative genomics reveals dynamic genome evolution in host specialist ectomycorrhizal fungi.</title>
        <authorList>
            <person name="Lofgren L.A."/>
            <person name="Nguyen N.H."/>
            <person name="Vilgalys R."/>
            <person name="Ruytinx J."/>
            <person name="Liao H.L."/>
            <person name="Branco S."/>
            <person name="Kuo A."/>
            <person name="LaButti K."/>
            <person name="Lipzen A."/>
            <person name="Andreopoulos W."/>
            <person name="Pangilinan J."/>
            <person name="Riley R."/>
            <person name="Hundley H."/>
            <person name="Na H."/>
            <person name="Barry K."/>
            <person name="Grigoriev I.V."/>
            <person name="Stajich J.E."/>
            <person name="Kennedy P.G."/>
        </authorList>
    </citation>
    <scope>NUCLEOTIDE SEQUENCE</scope>
    <source>
        <strain evidence="1">DOB743</strain>
    </source>
</reference>
<proteinExistence type="predicted"/>
<comment type="caution">
    <text evidence="1">The sequence shown here is derived from an EMBL/GenBank/DDBJ whole genome shotgun (WGS) entry which is preliminary data.</text>
</comment>
<protein>
    <submittedName>
        <fullName evidence="1">Uncharacterized protein</fullName>
    </submittedName>
</protein>
<evidence type="ECO:0000313" key="1">
    <source>
        <dbReference type="EMBL" id="KAG1781014.1"/>
    </source>
</evidence>
<sequence>MDWSRSLWFCILWYRARRPCPASVLRSNVRISSDIKVVRGQRTAASFSSESRCSSVMSSEVHADTTSSCLG</sequence>
<evidence type="ECO:0000313" key="2">
    <source>
        <dbReference type="Proteomes" id="UP000714275"/>
    </source>
</evidence>
<dbReference type="EMBL" id="JABBWD010000007">
    <property type="protein sequence ID" value="KAG1781014.1"/>
    <property type="molecule type" value="Genomic_DNA"/>
</dbReference>
<keyword evidence="2" id="KW-1185">Reference proteome</keyword>
<gene>
    <name evidence="1" type="ORF">EV702DRAFT_1076987</name>
</gene>
<dbReference type="Proteomes" id="UP000714275">
    <property type="component" value="Unassembled WGS sequence"/>
</dbReference>